<feature type="binding site" evidence="5">
    <location>
        <position position="212"/>
    </location>
    <ligand>
        <name>substrate</name>
    </ligand>
</feature>
<dbReference type="Proteomes" id="UP000216339">
    <property type="component" value="Unassembled WGS sequence"/>
</dbReference>
<dbReference type="InterPro" id="IPR028614">
    <property type="entry name" value="GDP_fucose/colitose_synth"/>
</dbReference>
<keyword evidence="4 5" id="KW-0413">Isomerase</keyword>
<dbReference type="PANTHER" id="PTHR43238">
    <property type="entry name" value="GDP-L-FUCOSE SYNTHASE"/>
    <property type="match status" value="1"/>
</dbReference>
<evidence type="ECO:0000256" key="2">
    <source>
        <dbReference type="ARBA" id="ARBA00022857"/>
    </source>
</evidence>
<proteinExistence type="inferred from homology"/>
<comment type="function">
    <text evidence="5">Catalyzes the two-step NADP-dependent conversion of GDP-4-dehydro-6-deoxy-D-mannose to GDP-fucose, involving an epimerase and a reductase reaction.</text>
</comment>
<name>A0A271J1L6_9BACT</name>
<accession>A0A271J1L6</accession>
<dbReference type="EC" id="1.1.1.271" evidence="5"/>
<evidence type="ECO:0000313" key="8">
    <source>
        <dbReference type="Proteomes" id="UP000216339"/>
    </source>
</evidence>
<feature type="binding site" evidence="5">
    <location>
        <position position="193"/>
    </location>
    <ligand>
        <name>substrate</name>
    </ligand>
</feature>
<feature type="binding site" evidence="5">
    <location>
        <position position="219"/>
    </location>
    <ligand>
        <name>substrate</name>
    </ligand>
</feature>
<dbReference type="UniPathway" id="UPA00128">
    <property type="reaction ID" value="UER00191"/>
</dbReference>
<feature type="site" description="Important for catalytic activity" evidence="5">
    <location>
        <position position="113"/>
    </location>
</feature>
<comment type="similarity">
    <text evidence="1 5">Belongs to the NAD(P)-dependent epimerase/dehydratase family. Fucose synthase subfamily.</text>
</comment>
<sequence>MPALTPESRVFVAGHRGLVGSAVVRRLAADGVEMVTRTSAELDLRDGAAVRRFFEAERPTHVVLAAAKVGGILANRDYPADFINDNLAIAYQVMTAAHEAGLGETGRVVFLGSSCIYPKMAPQPMKEEHLLTGPLEPTNRPYAIAKIAGIEIAEGLHRQHGDDTVSLMPTNMYGPGDNFDLATSHVLPALLRRFHKAKGAAPDGSDAPVTLWGTGSPKREFLHADDLADAIAFVLRLPEADIRAAAPDGLLNVGVGEDLSIRQLAELIRDVVGSESPIEWDADKPDGTPRKLLDVSRLRDLGWSASVGLREGIASTYAWYLDTHASTEAAA</sequence>
<dbReference type="RefSeq" id="WP_095510814.1">
    <property type="nucleotide sequence ID" value="NZ_MQWD01000001.1"/>
</dbReference>
<feature type="binding site" evidence="5">
    <location>
        <position position="146"/>
    </location>
    <ligand>
        <name>NADP(+)</name>
        <dbReference type="ChEBI" id="CHEBI:58349"/>
    </ligand>
</feature>
<keyword evidence="2 5" id="KW-0521">NADP</keyword>
<evidence type="ECO:0000256" key="5">
    <source>
        <dbReference type="HAMAP-Rule" id="MF_00956"/>
    </source>
</evidence>
<dbReference type="GO" id="GO:0042351">
    <property type="term" value="P:'de novo' GDP-L-fucose biosynthetic process"/>
    <property type="evidence" value="ECO:0007669"/>
    <property type="project" value="UniProtKB-UniRule"/>
</dbReference>
<dbReference type="CDD" id="cd05239">
    <property type="entry name" value="GDP_FS_SDR_e"/>
    <property type="match status" value="1"/>
</dbReference>
<feature type="binding site" evidence="5">
    <location>
        <begin position="111"/>
        <end position="114"/>
    </location>
    <ligand>
        <name>NADP(+)</name>
        <dbReference type="ChEBI" id="CHEBI:58349"/>
    </ligand>
</feature>
<dbReference type="SUPFAM" id="SSF51735">
    <property type="entry name" value="NAD(P)-binding Rossmann-fold domains"/>
    <property type="match status" value="1"/>
</dbReference>
<feature type="binding site" evidence="5">
    <location>
        <begin position="14"/>
        <end position="20"/>
    </location>
    <ligand>
        <name>NADP(+)</name>
        <dbReference type="ChEBI" id="CHEBI:58349"/>
    </ligand>
</feature>
<dbReference type="GO" id="GO:0070401">
    <property type="term" value="F:NADP+ binding"/>
    <property type="evidence" value="ECO:0007669"/>
    <property type="project" value="UniProtKB-UniRule"/>
</dbReference>
<dbReference type="InterPro" id="IPR001509">
    <property type="entry name" value="Epimerase_deHydtase"/>
</dbReference>
<dbReference type="Gene3D" id="3.90.25.10">
    <property type="entry name" value="UDP-galactose 4-epimerase, domain 1"/>
    <property type="match status" value="1"/>
</dbReference>
<evidence type="ECO:0000256" key="3">
    <source>
        <dbReference type="ARBA" id="ARBA00023002"/>
    </source>
</evidence>
<organism evidence="7 8">
    <name type="scientific">Rubrivirga marina</name>
    <dbReference type="NCBI Taxonomy" id="1196024"/>
    <lineage>
        <taxon>Bacteria</taxon>
        <taxon>Pseudomonadati</taxon>
        <taxon>Rhodothermota</taxon>
        <taxon>Rhodothermia</taxon>
        <taxon>Rhodothermales</taxon>
        <taxon>Rubricoccaceae</taxon>
        <taxon>Rubrivirga</taxon>
    </lineage>
</organism>
<feature type="binding site" evidence="5">
    <location>
        <position position="286"/>
    </location>
    <ligand>
        <name>substrate</name>
    </ligand>
</feature>
<feature type="site" description="Important for catalytic activity" evidence="5">
    <location>
        <position position="115"/>
    </location>
</feature>
<dbReference type="OrthoDB" id="9811425at2"/>
<keyword evidence="5" id="KW-0511">Multifunctional enzyme</keyword>
<dbReference type="GO" id="GO:0050577">
    <property type="term" value="F:GDP-L-fucose synthase activity"/>
    <property type="evidence" value="ECO:0007669"/>
    <property type="project" value="UniProtKB-UniRule"/>
</dbReference>
<reference evidence="7 8" key="1">
    <citation type="submission" date="2016-11" db="EMBL/GenBank/DDBJ databases">
        <title>Study of marine rhodopsin-containing bacteria.</title>
        <authorList>
            <person name="Yoshizawa S."/>
            <person name="Kumagai Y."/>
            <person name="Kogure K."/>
        </authorList>
    </citation>
    <scope>NUCLEOTIDE SEQUENCE [LARGE SCALE GENOMIC DNA]</scope>
    <source>
        <strain evidence="7 8">SAORIC-28</strain>
    </source>
</reference>
<keyword evidence="3 5" id="KW-0560">Oxidoreductase</keyword>
<dbReference type="PANTHER" id="PTHR43238:SF1">
    <property type="entry name" value="GDP-L-FUCOSE SYNTHASE"/>
    <property type="match status" value="1"/>
</dbReference>
<gene>
    <name evidence="5" type="primary">fcl</name>
    <name evidence="7" type="ORF">BSZ37_12270</name>
</gene>
<feature type="binding site" evidence="5">
    <location>
        <position position="185"/>
    </location>
    <ligand>
        <name>NADP(+)</name>
        <dbReference type="ChEBI" id="CHEBI:58349"/>
    </ligand>
</feature>
<feature type="domain" description="NAD-dependent epimerase/dehydratase" evidence="6">
    <location>
        <begin position="10"/>
        <end position="240"/>
    </location>
</feature>
<dbReference type="Gene3D" id="3.40.50.720">
    <property type="entry name" value="NAD(P)-binding Rossmann-like Domain"/>
    <property type="match status" value="1"/>
</dbReference>
<comment type="caution">
    <text evidence="5">Lacks conserved residue(s) required for the propagation of feature annotation.</text>
</comment>
<dbReference type="HAMAP" id="MF_00956">
    <property type="entry name" value="GDP_fucose_synth"/>
    <property type="match status" value="1"/>
</dbReference>
<dbReference type="Pfam" id="PF01370">
    <property type="entry name" value="Epimerase"/>
    <property type="match status" value="1"/>
</dbReference>
<protein>
    <recommendedName>
        <fullName evidence="5">GDP-L-fucose synthase</fullName>
        <ecNumber evidence="5">1.1.1.271</ecNumber>
    </recommendedName>
    <alternativeName>
        <fullName evidence="5">GDP-4-keto-6-deoxy-D-mannose-3,5-epimerase-4-reductase</fullName>
    </alternativeName>
</protein>
<keyword evidence="8" id="KW-1185">Reference proteome</keyword>
<evidence type="ECO:0000256" key="4">
    <source>
        <dbReference type="ARBA" id="ARBA00023235"/>
    </source>
</evidence>
<evidence type="ECO:0000256" key="1">
    <source>
        <dbReference type="ARBA" id="ARBA00005959"/>
    </source>
</evidence>
<dbReference type="InterPro" id="IPR036291">
    <property type="entry name" value="NAD(P)-bd_dom_sf"/>
</dbReference>
<feature type="active site" description="Proton donor/acceptor" evidence="5">
    <location>
        <position position="142"/>
    </location>
</feature>
<evidence type="ECO:0000313" key="7">
    <source>
        <dbReference type="EMBL" id="PAP77148.1"/>
    </source>
</evidence>
<comment type="caution">
    <text evidence="7">The sequence shown here is derived from an EMBL/GenBank/DDBJ whole genome shotgun (WGS) entry which is preliminary data.</text>
</comment>
<dbReference type="EMBL" id="MQWD01000001">
    <property type="protein sequence ID" value="PAP77148.1"/>
    <property type="molecule type" value="Genomic_DNA"/>
</dbReference>
<comment type="catalytic activity">
    <reaction evidence="5">
        <text>GDP-beta-L-fucose + NADP(+) = GDP-4-dehydro-alpha-D-rhamnose + NADPH + H(+)</text>
        <dbReference type="Rhea" id="RHEA:18885"/>
        <dbReference type="ChEBI" id="CHEBI:15378"/>
        <dbReference type="ChEBI" id="CHEBI:57273"/>
        <dbReference type="ChEBI" id="CHEBI:57783"/>
        <dbReference type="ChEBI" id="CHEBI:57964"/>
        <dbReference type="ChEBI" id="CHEBI:58349"/>
        <dbReference type="EC" id="1.1.1.271"/>
    </reaction>
</comment>
<evidence type="ECO:0000259" key="6">
    <source>
        <dbReference type="Pfam" id="PF01370"/>
    </source>
</evidence>
<dbReference type="AlphaFoldDB" id="A0A271J1L6"/>
<comment type="pathway">
    <text evidence="5">Nucleotide-sugar biosynthesis; GDP-L-fucose biosynthesis via de novo pathway; GDP-L-fucose from GDP-alpha-D-mannose: step 2/2.</text>
</comment>
<dbReference type="GO" id="GO:0016853">
    <property type="term" value="F:isomerase activity"/>
    <property type="evidence" value="ECO:0007669"/>
    <property type="project" value="UniProtKB-KW"/>
</dbReference>